<evidence type="ECO:0000313" key="1">
    <source>
        <dbReference type="EMBL" id="TWI57176.1"/>
    </source>
</evidence>
<sequence length="263" mass="30241">MVASNIFTQQETIAVLDCIGENIFVADTEFNLVWMNKMAHELINQIKEDVHVSSSNEVIGKNLSVFHRNFTYQEKILKESLPYTSRIQLFGKYSADLTVTELKNEHKDHIGYILIWNDVTEEEQANQETQKLIEELMTPILPMMVDDSLLVPLIGTYDEHRFDMLQRKLLHECSKADTEFVVFDFSGMSLADNQKLVTQIRTLTDTVSLIGAEPIHIGFPISMVKQFVQHGIKADAKTFRTFKEASTYLLKRKGYYIAPIENE</sequence>
<comment type="caution">
    <text evidence="1">The sequence shown here is derived from an EMBL/GenBank/DDBJ whole genome shotgun (WGS) entry which is preliminary data.</text>
</comment>
<dbReference type="InterPro" id="IPR051932">
    <property type="entry name" value="Bact_StressResp_Reg"/>
</dbReference>
<dbReference type="RefSeq" id="WP_144450191.1">
    <property type="nucleotide sequence ID" value="NZ_VLKZ01000004.1"/>
</dbReference>
<dbReference type="CDD" id="cd07041">
    <property type="entry name" value="STAS_RsbR_RsbS_like"/>
    <property type="match status" value="1"/>
</dbReference>
<dbReference type="InterPro" id="IPR036513">
    <property type="entry name" value="STAS_dom_sf"/>
</dbReference>
<evidence type="ECO:0000313" key="2">
    <source>
        <dbReference type="Proteomes" id="UP000315711"/>
    </source>
</evidence>
<dbReference type="Gene3D" id="3.30.450.20">
    <property type="entry name" value="PAS domain"/>
    <property type="match status" value="1"/>
</dbReference>
<dbReference type="OrthoDB" id="2835068at2"/>
<protein>
    <submittedName>
        <fullName evidence="1">Anti-anti-sigma regulatory factor</fullName>
    </submittedName>
</protein>
<proteinExistence type="predicted"/>
<accession>A0A562QM98</accession>
<keyword evidence="2" id="KW-1185">Reference proteome</keyword>
<dbReference type="PANTHER" id="PTHR33745:SF8">
    <property type="entry name" value="BLUE-LIGHT PHOTORECEPTOR"/>
    <property type="match status" value="1"/>
</dbReference>
<dbReference type="SUPFAM" id="SSF52091">
    <property type="entry name" value="SpoIIaa-like"/>
    <property type="match status" value="1"/>
</dbReference>
<dbReference type="AlphaFoldDB" id="A0A562QM98"/>
<gene>
    <name evidence="1" type="ORF">IQ10_01882</name>
</gene>
<organism evidence="1 2">
    <name type="scientific">Halalkalibacter nanhaiisediminis</name>
    <dbReference type="NCBI Taxonomy" id="688079"/>
    <lineage>
        <taxon>Bacteria</taxon>
        <taxon>Bacillati</taxon>
        <taxon>Bacillota</taxon>
        <taxon>Bacilli</taxon>
        <taxon>Bacillales</taxon>
        <taxon>Bacillaceae</taxon>
        <taxon>Halalkalibacter</taxon>
    </lineage>
</organism>
<name>A0A562QM98_9BACI</name>
<dbReference type="PANTHER" id="PTHR33745">
    <property type="entry name" value="RSBT ANTAGONIST PROTEIN RSBS-RELATED"/>
    <property type="match status" value="1"/>
</dbReference>
<reference evidence="1 2" key="1">
    <citation type="journal article" date="2015" name="Stand. Genomic Sci.">
        <title>Genomic Encyclopedia of Bacterial and Archaeal Type Strains, Phase III: the genomes of soil and plant-associated and newly described type strains.</title>
        <authorList>
            <person name="Whitman W.B."/>
            <person name="Woyke T."/>
            <person name="Klenk H.P."/>
            <person name="Zhou Y."/>
            <person name="Lilburn T.G."/>
            <person name="Beck B.J."/>
            <person name="De Vos P."/>
            <person name="Vandamme P."/>
            <person name="Eisen J.A."/>
            <person name="Garrity G."/>
            <person name="Hugenholtz P."/>
            <person name="Kyrpides N.C."/>
        </authorList>
    </citation>
    <scope>NUCLEOTIDE SEQUENCE [LARGE SCALE GENOMIC DNA]</scope>
    <source>
        <strain evidence="1 2">CGMCC 1.10116</strain>
    </source>
</reference>
<dbReference type="Proteomes" id="UP000315711">
    <property type="component" value="Unassembled WGS sequence"/>
</dbReference>
<dbReference type="EMBL" id="VLKZ01000004">
    <property type="protein sequence ID" value="TWI57176.1"/>
    <property type="molecule type" value="Genomic_DNA"/>
</dbReference>
<dbReference type="Gene3D" id="3.30.750.24">
    <property type="entry name" value="STAS domain"/>
    <property type="match status" value="1"/>
</dbReference>